<dbReference type="AlphaFoldDB" id="A0A0Q3IAI6"/>
<gene>
    <name evidence="3" type="ORF">ARD30_08315</name>
    <name evidence="4" type="ORF">SAMN05660750_00362</name>
</gene>
<reference evidence="3 5" key="1">
    <citation type="submission" date="2015-10" db="EMBL/GenBank/DDBJ databases">
        <title>Draft genome of Bosea thiooxidans.</title>
        <authorList>
            <person name="Wang X."/>
        </authorList>
    </citation>
    <scope>NUCLEOTIDE SEQUENCE [LARGE SCALE GENOMIC DNA]</scope>
    <source>
        <strain evidence="3 5">CGMCC 9174</strain>
    </source>
</reference>
<protein>
    <submittedName>
        <fullName evidence="3">Polyketide cyclase</fullName>
    </submittedName>
</protein>
<dbReference type="EMBL" id="LMAR01000009">
    <property type="protein sequence ID" value="KQK31991.1"/>
    <property type="molecule type" value="Genomic_DNA"/>
</dbReference>
<organism evidence="3 5">
    <name type="scientific">Bosea thiooxidans</name>
    <dbReference type="NCBI Taxonomy" id="53254"/>
    <lineage>
        <taxon>Bacteria</taxon>
        <taxon>Pseudomonadati</taxon>
        <taxon>Pseudomonadota</taxon>
        <taxon>Alphaproteobacteria</taxon>
        <taxon>Hyphomicrobiales</taxon>
        <taxon>Boseaceae</taxon>
        <taxon>Bosea</taxon>
    </lineage>
</organism>
<dbReference type="SUPFAM" id="SSF55961">
    <property type="entry name" value="Bet v1-like"/>
    <property type="match status" value="1"/>
</dbReference>
<evidence type="ECO:0000313" key="3">
    <source>
        <dbReference type="EMBL" id="KQK31991.1"/>
    </source>
</evidence>
<dbReference type="InterPro" id="IPR013538">
    <property type="entry name" value="ASHA1/2-like_C"/>
</dbReference>
<feature type="domain" description="Activator of Hsp90 ATPase homologue 1/2-like C-terminal" evidence="2">
    <location>
        <begin position="22"/>
        <end position="156"/>
    </location>
</feature>
<evidence type="ECO:0000313" key="6">
    <source>
        <dbReference type="Proteomes" id="UP000190130"/>
    </source>
</evidence>
<dbReference type="RefSeq" id="WP_055726699.1">
    <property type="nucleotide sequence ID" value="NZ_FUYX01000001.1"/>
</dbReference>
<keyword evidence="5" id="KW-1185">Reference proteome</keyword>
<dbReference type="Proteomes" id="UP000051562">
    <property type="component" value="Unassembled WGS sequence"/>
</dbReference>
<evidence type="ECO:0000256" key="1">
    <source>
        <dbReference type="ARBA" id="ARBA00006817"/>
    </source>
</evidence>
<dbReference type="Pfam" id="PF08327">
    <property type="entry name" value="AHSA1"/>
    <property type="match status" value="1"/>
</dbReference>
<evidence type="ECO:0000313" key="4">
    <source>
        <dbReference type="EMBL" id="SKB36664.1"/>
    </source>
</evidence>
<reference evidence="4 6" key="2">
    <citation type="submission" date="2017-02" db="EMBL/GenBank/DDBJ databases">
        <authorList>
            <person name="Peterson S.W."/>
        </authorList>
    </citation>
    <scope>NUCLEOTIDE SEQUENCE [LARGE SCALE GENOMIC DNA]</scope>
    <source>
        <strain evidence="4 6">DSM 9653</strain>
    </source>
</reference>
<accession>A0A0Q3IAI6</accession>
<sequence length="160" mass="17834">MTDTHATVFDPTLDLELRREVDVSPRLIWRAWTEPELLMQWFTPAPWKTTACELDLRPGGKFRTVMEGPDGEKHDNNGCVLAVVPETYLLFTDALGAGYRPVEGGFMTASVTISPTATGTLYIARAFHKDAAGKKQHEEMGFHEGWGTAWEQLVALARTL</sequence>
<name>A0A0Q3IAI6_9HYPH</name>
<dbReference type="InterPro" id="IPR023393">
    <property type="entry name" value="START-like_dom_sf"/>
</dbReference>
<dbReference type="EMBL" id="FUYX01000001">
    <property type="protein sequence ID" value="SKB36664.1"/>
    <property type="molecule type" value="Genomic_DNA"/>
</dbReference>
<dbReference type="Gene3D" id="3.30.530.20">
    <property type="match status" value="1"/>
</dbReference>
<evidence type="ECO:0000259" key="2">
    <source>
        <dbReference type="Pfam" id="PF08327"/>
    </source>
</evidence>
<proteinExistence type="inferred from homology"/>
<comment type="similarity">
    <text evidence="1">Belongs to the AHA1 family.</text>
</comment>
<evidence type="ECO:0000313" key="5">
    <source>
        <dbReference type="Proteomes" id="UP000051562"/>
    </source>
</evidence>
<dbReference type="OrthoDB" id="9805228at2"/>
<dbReference type="CDD" id="cd08896">
    <property type="entry name" value="SRPBCC_CalC_Aha1-like_3"/>
    <property type="match status" value="1"/>
</dbReference>
<dbReference type="STRING" id="53254.SAMN05660750_00362"/>
<dbReference type="Proteomes" id="UP000190130">
    <property type="component" value="Unassembled WGS sequence"/>
</dbReference>